<reference evidence="1 2" key="1">
    <citation type="journal article" date="2014" name="Genome Announc.">
        <title>Draft Genome Sequence of Moraxella bovoculi Strain 237T (ATCC BAA-1259T) Isolated from a Calf with Infectious Bovine Keratoconjunctivitis.</title>
        <authorList>
            <person name="Calcutt M.J."/>
            <person name="Foecking M.F."/>
            <person name="Martin N.T."/>
            <person name="Mhlanga-Mutangadura T."/>
            <person name="Reilly T.J."/>
        </authorList>
    </citation>
    <scope>NUCLEOTIDE SEQUENCE [LARGE SCALE GENOMIC DNA]</scope>
    <source>
        <strain evidence="1 2">237</strain>
    </source>
</reference>
<comment type="caution">
    <text evidence="1">The sequence shown here is derived from an EMBL/GenBank/DDBJ whole genome shotgun (WGS) entry which is preliminary data.</text>
</comment>
<dbReference type="RefSeq" id="WP_036363632.1">
    <property type="nucleotide sequence ID" value="NZ_AOMT01000011.1"/>
</dbReference>
<organism evidence="1 2">
    <name type="scientific">Moraxella bovoculi 237</name>
    <dbReference type="NCBI Taxonomy" id="743974"/>
    <lineage>
        <taxon>Bacteria</taxon>
        <taxon>Pseudomonadati</taxon>
        <taxon>Pseudomonadota</taxon>
        <taxon>Gammaproteobacteria</taxon>
        <taxon>Moraxellales</taxon>
        <taxon>Moraxellaceae</taxon>
        <taxon>Moraxella</taxon>
    </lineage>
</organism>
<dbReference type="Proteomes" id="UP000035860">
    <property type="component" value="Unassembled WGS sequence"/>
</dbReference>
<gene>
    <name evidence="1" type="ORF">MBO_03372</name>
</gene>
<name>A0A066UEH9_9GAMM</name>
<sequence>MFFEIACARSNNKHCLLREARFFLQCEKNNHLYYRKTVNNEDGIIQKCFIIEDMIVTHSSNPKLFNNCIKMDLRNKCIYPSMFLLSNSIINILKKLQEDKTFLSFSYSEDFANMQTHKIGMINEKAIFVEFNNLYIVCA</sequence>
<keyword evidence="2" id="KW-1185">Reference proteome</keyword>
<dbReference type="AlphaFoldDB" id="A0A066UEH9"/>
<accession>A0A066UEH9</accession>
<evidence type="ECO:0000313" key="1">
    <source>
        <dbReference type="EMBL" id="KDN25505.1"/>
    </source>
</evidence>
<evidence type="ECO:0000313" key="2">
    <source>
        <dbReference type="Proteomes" id="UP000035860"/>
    </source>
</evidence>
<protein>
    <submittedName>
        <fullName evidence="1">Uncharacterized protein</fullName>
    </submittedName>
</protein>
<dbReference type="EMBL" id="AOMT01000011">
    <property type="protein sequence ID" value="KDN25505.1"/>
    <property type="molecule type" value="Genomic_DNA"/>
</dbReference>
<proteinExistence type="predicted"/>